<dbReference type="STRING" id="596151.DesfrDRAFT_0897"/>
<dbReference type="AlphaFoldDB" id="E1JTE8"/>
<organism evidence="2 3">
    <name type="scientific">Solidesulfovibrio fructosivorans JJ]</name>
    <dbReference type="NCBI Taxonomy" id="596151"/>
    <lineage>
        <taxon>Bacteria</taxon>
        <taxon>Pseudomonadati</taxon>
        <taxon>Thermodesulfobacteriota</taxon>
        <taxon>Desulfovibrionia</taxon>
        <taxon>Desulfovibrionales</taxon>
        <taxon>Desulfovibrionaceae</taxon>
        <taxon>Solidesulfovibrio</taxon>
    </lineage>
</organism>
<dbReference type="EMBL" id="AECZ01000004">
    <property type="protein sequence ID" value="EFL52408.1"/>
    <property type="molecule type" value="Genomic_DNA"/>
</dbReference>
<evidence type="ECO:0000256" key="1">
    <source>
        <dbReference type="SAM" id="MobiDB-lite"/>
    </source>
</evidence>
<accession>E1JTE8</accession>
<reference evidence="2 3" key="1">
    <citation type="submission" date="2010-08" db="EMBL/GenBank/DDBJ databases">
        <title>The draft genome of Desulfovibrio fructosovorans JJ.</title>
        <authorList>
            <consortium name="US DOE Joint Genome Institute (JGI-PGF)"/>
            <person name="Lucas S."/>
            <person name="Copeland A."/>
            <person name="Lapidus A."/>
            <person name="Cheng J.-F."/>
            <person name="Bruce D."/>
            <person name="Goodwin L."/>
            <person name="Pitluck S."/>
            <person name="Land M.L."/>
            <person name="Hauser L."/>
            <person name="Chang Y.-J."/>
            <person name="Jeffries C."/>
            <person name="Wall J.D."/>
            <person name="Stahl D.A."/>
            <person name="Arkin A.P."/>
            <person name="Dehal P."/>
            <person name="Stolyar S.M."/>
            <person name="Hazen T.C."/>
            <person name="Woyke T.J."/>
        </authorList>
    </citation>
    <scope>NUCLEOTIDE SEQUENCE [LARGE SCALE GENOMIC DNA]</scope>
    <source>
        <strain evidence="2 3">JJ</strain>
    </source>
</reference>
<protein>
    <submittedName>
        <fullName evidence="2">Uncharacterized protein</fullName>
    </submittedName>
</protein>
<feature type="region of interest" description="Disordered" evidence="1">
    <location>
        <begin position="70"/>
        <end position="111"/>
    </location>
</feature>
<evidence type="ECO:0000313" key="2">
    <source>
        <dbReference type="EMBL" id="EFL52408.1"/>
    </source>
</evidence>
<dbReference type="Proteomes" id="UP000006250">
    <property type="component" value="Unassembled WGS sequence"/>
</dbReference>
<comment type="caution">
    <text evidence="2">The sequence shown here is derived from an EMBL/GenBank/DDBJ whole genome shotgun (WGS) entry which is preliminary data.</text>
</comment>
<sequence>MKRLFVMITTKNPDKATRAAQFAKLAGESLAGMMLVDDGVYLAIPETLDRTKAVTGDDFVGHLAALPRSPCSCANPAARPGASPPRTYTRPSGSAPAWTPWPSSSRTTSPR</sequence>
<name>E1JTE8_SOLFR</name>
<evidence type="ECO:0000313" key="3">
    <source>
        <dbReference type="Proteomes" id="UP000006250"/>
    </source>
</evidence>
<gene>
    <name evidence="2" type="ORF">DesfrDRAFT_0897</name>
</gene>
<keyword evidence="3" id="KW-1185">Reference proteome</keyword>
<feature type="compositionally biased region" description="Low complexity" evidence="1">
    <location>
        <begin position="91"/>
        <end position="111"/>
    </location>
</feature>
<proteinExistence type="predicted"/>